<dbReference type="InterPro" id="IPR032675">
    <property type="entry name" value="LRR_dom_sf"/>
</dbReference>
<dbReference type="SMART" id="SM00369">
    <property type="entry name" value="LRR_TYP"/>
    <property type="match status" value="6"/>
</dbReference>
<keyword evidence="2" id="KW-0723">Serine/threonine-protein kinase</keyword>
<dbReference type="InterPro" id="IPR050216">
    <property type="entry name" value="LRR_domain-containing"/>
</dbReference>
<dbReference type="GO" id="GO:0004674">
    <property type="term" value="F:protein serine/threonine kinase activity"/>
    <property type="evidence" value="ECO:0007669"/>
    <property type="project" value="UniProtKB-KW"/>
</dbReference>
<dbReference type="PRINTS" id="PR00019">
    <property type="entry name" value="LEURICHRPT"/>
</dbReference>
<keyword evidence="8" id="KW-0067">ATP-binding</keyword>
<sequence>MKNTAYYEAERKIQAALESGATELDLSPKLGAKSDERLTQLPESLFKITQLQKLNISFNRLMDLPESVGQLNQLQQLDLSSNRLTGLPNSLGQLTQLKRLFLRGNRLTTLPDHFGKLTQLRKLDIDSKHLMVLPKWLCQLTQLRELDLRGKQLTVFPEELSQLTQLRKLYLQGNQLTTLPESFGQLTELRELYLWGNKLTALPESLGQLIQLETLDLDDNPLDPELAAAYSEGTKALFTYLRAQSEQITLNQAKLILIGEGEVGKTCLMDALETLPWREHDTTHGIRIRSIPVVDPRENKDGGAEITLNGWDFGGQRVYRPAHQLFFSAPAVYLVVWKPREGPQAGFVEEWIRLVKHREPEAKILVVATHGGPGQRQPNIDRQGLLDLFGEETIRGFYHVESKPDENGQRRGIEKLKEAIAGIAAKLPEVGRKVPKRWQKTREALIETGKAYMPLTEVFALCLERGMDEEEASLFVVLSHRLGHLIHYEHDPLLRDMVVLKPDWLATAISFVLDDLETRDAHGLAHFSRLSQLWDDPARPEEERYDPALHPLFLRLMERFDLSYRVAEPERLPAVGTEDADATSLIAQLVPDIRPEERLKEIWPPDPAAGDQQQLQVCRIVDDRGQSATAEGIFYQLIVRLHKFSLGRADFHQSIHWQQGLVLDDGYNGRAYLAHIGNDIRITVRAPYPAYFLGSLTGEVKWLVESFWEGLRCEVTVPCLVRQRDDKPCPGLFEVEKLIDSKRKNRSEHPCPICNEWQNIDALLNNAPPVRAVTTGSALDILLAEFADMKRAQVITYLQMRQGFAGLDTNDKKLLSRIDDARDEFLRALTDEAKDGPRLFSLEPVKRSRFNPKGWAKEKFRIILWCEHSRLPLPVLYGDENKGVCVIELDRAWFKKAAPLLKILNGTLRLGLPVAAAGLELTLDEATYEAMEGQLDSGQEIIEASLKLKGGDNQIGDWRDGEVPDRKRGQGAGSLISAPISAHGSVLREFHALLRKQDPGCKFGGLVRVHNKRNEFLWVHPRFEGEY</sequence>
<dbReference type="GO" id="GO:0005737">
    <property type="term" value="C:cytoplasm"/>
    <property type="evidence" value="ECO:0007669"/>
    <property type="project" value="TreeGrafter"/>
</dbReference>
<dbReference type="InterPro" id="IPR036388">
    <property type="entry name" value="WH-like_DNA-bd_sf"/>
</dbReference>
<dbReference type="InterPro" id="IPR020859">
    <property type="entry name" value="ROC"/>
</dbReference>
<evidence type="ECO:0000256" key="3">
    <source>
        <dbReference type="ARBA" id="ARBA00022614"/>
    </source>
</evidence>
<evidence type="ECO:0000256" key="4">
    <source>
        <dbReference type="ARBA" id="ARBA00022679"/>
    </source>
</evidence>
<keyword evidence="9" id="KW-0342">GTP-binding</keyword>
<dbReference type="PROSITE" id="PS51424">
    <property type="entry name" value="ROC"/>
    <property type="match status" value="1"/>
</dbReference>
<evidence type="ECO:0000256" key="5">
    <source>
        <dbReference type="ARBA" id="ARBA00022737"/>
    </source>
</evidence>
<accession>A0A450SUA9</accession>
<dbReference type="PANTHER" id="PTHR48051:SF54">
    <property type="entry name" value="LEUCINE-RICH REPEAT-CONTAINING PROTEIN"/>
    <property type="match status" value="1"/>
</dbReference>
<evidence type="ECO:0000256" key="1">
    <source>
        <dbReference type="ARBA" id="ARBA00012513"/>
    </source>
</evidence>
<dbReference type="InterPro" id="IPR055414">
    <property type="entry name" value="LRR_R13L4/SHOC2-like"/>
</dbReference>
<proteinExistence type="predicted"/>
<evidence type="ECO:0000256" key="10">
    <source>
        <dbReference type="ARBA" id="ARBA00047899"/>
    </source>
</evidence>
<gene>
    <name evidence="13" type="ORF">BECKFW1821A_GA0114235_107219</name>
</gene>
<keyword evidence="4" id="KW-0808">Transferase</keyword>
<keyword evidence="5" id="KW-0677">Repeat</keyword>
<keyword evidence="3" id="KW-0433">Leucine-rich repeat</keyword>
<dbReference type="SMART" id="SM00364">
    <property type="entry name" value="LRR_BAC"/>
    <property type="match status" value="5"/>
</dbReference>
<reference evidence="13" key="1">
    <citation type="submission" date="2019-02" db="EMBL/GenBank/DDBJ databases">
        <authorList>
            <person name="Gruber-Vodicka R. H."/>
            <person name="Seah K. B. B."/>
        </authorList>
    </citation>
    <scope>NUCLEOTIDE SEQUENCE</scope>
    <source>
        <strain evidence="13">BECK_BZ15</strain>
    </source>
</reference>
<comment type="catalytic activity">
    <reaction evidence="11">
        <text>L-seryl-[protein] + ATP = O-phospho-L-seryl-[protein] + ADP + H(+)</text>
        <dbReference type="Rhea" id="RHEA:17989"/>
        <dbReference type="Rhea" id="RHEA-COMP:9863"/>
        <dbReference type="Rhea" id="RHEA-COMP:11604"/>
        <dbReference type="ChEBI" id="CHEBI:15378"/>
        <dbReference type="ChEBI" id="CHEBI:29999"/>
        <dbReference type="ChEBI" id="CHEBI:30616"/>
        <dbReference type="ChEBI" id="CHEBI:83421"/>
        <dbReference type="ChEBI" id="CHEBI:456216"/>
        <dbReference type="EC" id="2.7.11.1"/>
    </reaction>
</comment>
<evidence type="ECO:0000256" key="2">
    <source>
        <dbReference type="ARBA" id="ARBA00022527"/>
    </source>
</evidence>
<evidence type="ECO:0000256" key="9">
    <source>
        <dbReference type="ARBA" id="ARBA00023134"/>
    </source>
</evidence>
<evidence type="ECO:0000313" key="13">
    <source>
        <dbReference type="EMBL" id="VFJ57569.1"/>
    </source>
</evidence>
<dbReference type="InterPro" id="IPR001611">
    <property type="entry name" value="Leu-rich_rpt"/>
</dbReference>
<comment type="catalytic activity">
    <reaction evidence="10">
        <text>L-threonyl-[protein] + ATP = O-phospho-L-threonyl-[protein] + ADP + H(+)</text>
        <dbReference type="Rhea" id="RHEA:46608"/>
        <dbReference type="Rhea" id="RHEA-COMP:11060"/>
        <dbReference type="Rhea" id="RHEA-COMP:11605"/>
        <dbReference type="ChEBI" id="CHEBI:15378"/>
        <dbReference type="ChEBI" id="CHEBI:30013"/>
        <dbReference type="ChEBI" id="CHEBI:30616"/>
        <dbReference type="ChEBI" id="CHEBI:61977"/>
        <dbReference type="ChEBI" id="CHEBI:456216"/>
        <dbReference type="EC" id="2.7.11.1"/>
    </reaction>
</comment>
<dbReference type="Gene3D" id="3.40.50.300">
    <property type="entry name" value="P-loop containing nucleotide triphosphate hydrolases"/>
    <property type="match status" value="1"/>
</dbReference>
<dbReference type="InterPro" id="IPR003591">
    <property type="entry name" value="Leu-rich_rpt_typical-subtyp"/>
</dbReference>
<dbReference type="Gene3D" id="3.80.10.10">
    <property type="entry name" value="Ribonuclease Inhibitor"/>
    <property type="match status" value="1"/>
</dbReference>
<dbReference type="Pfam" id="PF08477">
    <property type="entry name" value="Roc"/>
    <property type="match status" value="1"/>
</dbReference>
<dbReference type="Gene3D" id="1.10.10.10">
    <property type="entry name" value="Winged helix-like DNA-binding domain superfamily/Winged helix DNA-binding domain"/>
    <property type="match status" value="1"/>
</dbReference>
<evidence type="ECO:0000259" key="12">
    <source>
        <dbReference type="PROSITE" id="PS51424"/>
    </source>
</evidence>
<name>A0A450SUA9_9GAMM</name>
<dbReference type="PROSITE" id="PS51450">
    <property type="entry name" value="LRR"/>
    <property type="match status" value="3"/>
</dbReference>
<dbReference type="Pfam" id="PF13855">
    <property type="entry name" value="LRR_8"/>
    <property type="match status" value="1"/>
</dbReference>
<protein>
    <recommendedName>
        <fullName evidence="1">non-specific serine/threonine protein kinase</fullName>
        <ecNumber evidence="1">2.7.11.1</ecNumber>
    </recommendedName>
</protein>
<dbReference type="EMBL" id="CAADEW010000072">
    <property type="protein sequence ID" value="VFJ57569.1"/>
    <property type="molecule type" value="Genomic_DNA"/>
</dbReference>
<keyword evidence="7" id="KW-0418">Kinase</keyword>
<dbReference type="Pfam" id="PF16095">
    <property type="entry name" value="COR-A"/>
    <property type="match status" value="1"/>
</dbReference>
<dbReference type="InterPro" id="IPR057263">
    <property type="entry name" value="COR-B"/>
</dbReference>
<dbReference type="Pfam" id="PF25497">
    <property type="entry name" value="COR-B"/>
    <property type="match status" value="1"/>
</dbReference>
<evidence type="ECO:0000256" key="7">
    <source>
        <dbReference type="ARBA" id="ARBA00022777"/>
    </source>
</evidence>
<organism evidence="13">
    <name type="scientific">Candidatus Kentrum sp. FW</name>
    <dbReference type="NCBI Taxonomy" id="2126338"/>
    <lineage>
        <taxon>Bacteria</taxon>
        <taxon>Pseudomonadati</taxon>
        <taxon>Pseudomonadota</taxon>
        <taxon>Gammaproteobacteria</taxon>
        <taxon>Candidatus Kentrum</taxon>
    </lineage>
</organism>
<evidence type="ECO:0000256" key="6">
    <source>
        <dbReference type="ARBA" id="ARBA00022741"/>
    </source>
</evidence>
<dbReference type="GO" id="GO:0005524">
    <property type="term" value="F:ATP binding"/>
    <property type="evidence" value="ECO:0007669"/>
    <property type="project" value="UniProtKB-KW"/>
</dbReference>
<feature type="domain" description="Roc" evidence="12">
    <location>
        <begin position="246"/>
        <end position="427"/>
    </location>
</feature>
<evidence type="ECO:0000256" key="11">
    <source>
        <dbReference type="ARBA" id="ARBA00048679"/>
    </source>
</evidence>
<dbReference type="SUPFAM" id="SSF52047">
    <property type="entry name" value="RNI-like"/>
    <property type="match status" value="1"/>
</dbReference>
<dbReference type="EC" id="2.7.11.1" evidence="1"/>
<dbReference type="PANTHER" id="PTHR48051">
    <property type="match status" value="1"/>
</dbReference>
<dbReference type="SUPFAM" id="SSF52540">
    <property type="entry name" value="P-loop containing nucleoside triphosphate hydrolases"/>
    <property type="match status" value="1"/>
</dbReference>
<dbReference type="InterPro" id="IPR032171">
    <property type="entry name" value="COR-A"/>
</dbReference>
<dbReference type="Gene3D" id="3.30.70.1390">
    <property type="entry name" value="ROC domain from the Parkinson's disease-associated leucine-rich repeat kinase 2"/>
    <property type="match status" value="1"/>
</dbReference>
<dbReference type="AlphaFoldDB" id="A0A450SUA9"/>
<dbReference type="InterPro" id="IPR027417">
    <property type="entry name" value="P-loop_NTPase"/>
</dbReference>
<dbReference type="Pfam" id="PF23598">
    <property type="entry name" value="LRR_14"/>
    <property type="match status" value="1"/>
</dbReference>
<keyword evidence="6" id="KW-0547">Nucleotide-binding</keyword>
<evidence type="ECO:0000256" key="8">
    <source>
        <dbReference type="ARBA" id="ARBA00022840"/>
    </source>
</evidence>